<dbReference type="EC" id="1.1.1.85" evidence="4 14"/>
<comment type="similarity">
    <text evidence="2 13">Belongs to the isocitrate and isopropylmalate dehydrogenases family.</text>
</comment>
<keyword evidence="10 14" id="KW-0520">NAD</keyword>
<evidence type="ECO:0000256" key="1">
    <source>
        <dbReference type="ARBA" id="ARBA00001936"/>
    </source>
</evidence>
<reference evidence="16 17" key="1">
    <citation type="submission" date="2013-03" db="EMBL/GenBank/DDBJ databases">
        <title>The Genome Sequence of Exophiala aquamarina CBS 119918.</title>
        <authorList>
            <consortium name="The Broad Institute Genomics Platform"/>
            <person name="Cuomo C."/>
            <person name="de Hoog S."/>
            <person name="Gorbushina A."/>
            <person name="Walker B."/>
            <person name="Young S.K."/>
            <person name="Zeng Q."/>
            <person name="Gargeya S."/>
            <person name="Fitzgerald M."/>
            <person name="Haas B."/>
            <person name="Abouelleil A."/>
            <person name="Allen A.W."/>
            <person name="Alvarado L."/>
            <person name="Arachchi H.M."/>
            <person name="Berlin A.M."/>
            <person name="Chapman S.B."/>
            <person name="Gainer-Dewar J."/>
            <person name="Goldberg J."/>
            <person name="Griggs A."/>
            <person name="Gujja S."/>
            <person name="Hansen M."/>
            <person name="Howarth C."/>
            <person name="Imamovic A."/>
            <person name="Ireland A."/>
            <person name="Larimer J."/>
            <person name="McCowan C."/>
            <person name="Murphy C."/>
            <person name="Pearson M."/>
            <person name="Poon T.W."/>
            <person name="Priest M."/>
            <person name="Roberts A."/>
            <person name="Saif S."/>
            <person name="Shea T."/>
            <person name="Sisk P."/>
            <person name="Sykes S."/>
            <person name="Wortman J."/>
            <person name="Nusbaum C."/>
            <person name="Birren B."/>
        </authorList>
    </citation>
    <scope>NUCLEOTIDE SEQUENCE [LARGE SCALE GENOMIC DNA]</scope>
    <source>
        <strain evidence="16 17">CBS 119918</strain>
    </source>
</reference>
<comment type="caution">
    <text evidence="16">The sequence shown here is derived from an EMBL/GenBank/DDBJ whole genome shotgun (WGS) entry which is preliminary data.</text>
</comment>
<evidence type="ECO:0000256" key="11">
    <source>
        <dbReference type="ARBA" id="ARBA00023211"/>
    </source>
</evidence>
<comment type="cofactor">
    <cofactor evidence="1">
        <name>Mn(2+)</name>
        <dbReference type="ChEBI" id="CHEBI:29035"/>
    </cofactor>
</comment>
<keyword evidence="7 14" id="KW-0479">Metal-binding</keyword>
<evidence type="ECO:0000313" key="17">
    <source>
        <dbReference type="Proteomes" id="UP000027920"/>
    </source>
</evidence>
<organism evidence="16 17">
    <name type="scientific">Exophiala aquamarina CBS 119918</name>
    <dbReference type="NCBI Taxonomy" id="1182545"/>
    <lineage>
        <taxon>Eukaryota</taxon>
        <taxon>Fungi</taxon>
        <taxon>Dikarya</taxon>
        <taxon>Ascomycota</taxon>
        <taxon>Pezizomycotina</taxon>
        <taxon>Eurotiomycetes</taxon>
        <taxon>Chaetothyriomycetidae</taxon>
        <taxon>Chaetothyriales</taxon>
        <taxon>Herpotrichiellaceae</taxon>
        <taxon>Exophiala</taxon>
    </lineage>
</organism>
<dbReference type="SUPFAM" id="SSF53659">
    <property type="entry name" value="Isocitrate/Isopropylmalate dehydrogenase-like"/>
    <property type="match status" value="1"/>
</dbReference>
<keyword evidence="6" id="KW-0028">Amino-acid biosynthesis</keyword>
<dbReference type="PROSITE" id="PS00470">
    <property type="entry name" value="IDH_IMDH"/>
    <property type="match status" value="1"/>
</dbReference>
<dbReference type="PANTHER" id="PTHR42979:SF4">
    <property type="entry name" value="3-ISOPROPYLMALATE DEHYDROGENASE"/>
    <property type="match status" value="1"/>
</dbReference>
<keyword evidence="17" id="KW-1185">Reference proteome</keyword>
<evidence type="ECO:0000256" key="8">
    <source>
        <dbReference type="ARBA" id="ARBA00022842"/>
    </source>
</evidence>
<protein>
    <recommendedName>
        <fullName evidence="4 14">3-isopropylmalate dehydrogenase</fullName>
        <ecNumber evidence="4 14">1.1.1.85</ecNumber>
    </recommendedName>
</protein>
<comment type="cofactor">
    <cofactor evidence="14">
        <name>Mg(2+)</name>
        <dbReference type="ChEBI" id="CHEBI:18420"/>
    </cofactor>
    <cofactor evidence="14">
        <name>Mn(2+)</name>
        <dbReference type="ChEBI" id="CHEBI:29035"/>
    </cofactor>
    <text evidence="14">Binds 1 Mg(2+) or Mn(2+) ion per subunit.</text>
</comment>
<dbReference type="AlphaFoldDB" id="A0A072PHN9"/>
<evidence type="ECO:0000256" key="2">
    <source>
        <dbReference type="ARBA" id="ARBA00007769"/>
    </source>
</evidence>
<comment type="pathway">
    <text evidence="14">Amino-acid biosynthesis; L-leucine biosynthesis; L-leucine from 3-methyl-2-oxobutanoate: step 3/4.</text>
</comment>
<name>A0A072PHN9_9EURO</name>
<dbReference type="GO" id="GO:0051287">
    <property type="term" value="F:NAD binding"/>
    <property type="evidence" value="ECO:0007669"/>
    <property type="project" value="InterPro"/>
</dbReference>
<dbReference type="InterPro" id="IPR024084">
    <property type="entry name" value="IsoPropMal-DH-like_dom"/>
</dbReference>
<dbReference type="FunFam" id="3.40.718.10:FF:000006">
    <property type="entry name" value="3-isopropylmalate dehydrogenase"/>
    <property type="match status" value="1"/>
</dbReference>
<dbReference type="InterPro" id="IPR004429">
    <property type="entry name" value="Isopropylmalate_DH"/>
</dbReference>
<evidence type="ECO:0000256" key="10">
    <source>
        <dbReference type="ARBA" id="ARBA00023027"/>
    </source>
</evidence>
<proteinExistence type="inferred from homology"/>
<feature type="domain" description="Isopropylmalate dehydrogenase-like" evidence="15">
    <location>
        <begin position="11"/>
        <end position="366"/>
    </location>
</feature>
<dbReference type="HOGENOM" id="CLU_031953_0_3_1"/>
<dbReference type="GO" id="GO:0009098">
    <property type="term" value="P:L-leucine biosynthetic process"/>
    <property type="evidence" value="ECO:0007669"/>
    <property type="project" value="UniProtKB-UniPathway"/>
</dbReference>
<evidence type="ECO:0000256" key="7">
    <source>
        <dbReference type="ARBA" id="ARBA00022723"/>
    </source>
</evidence>
<evidence type="ECO:0000256" key="9">
    <source>
        <dbReference type="ARBA" id="ARBA00023002"/>
    </source>
</evidence>
<evidence type="ECO:0000256" key="5">
    <source>
        <dbReference type="ARBA" id="ARBA00022430"/>
    </source>
</evidence>
<sequence>MIGRPSKPNYEILVLAGDGIGPEVTDEATKILELLSARSDSRASFELNPQLFGGCSIDTHGKSVTDEVLDIGRHCDAILMGAVGGPKWDGMRRGFEGPEGATLRLREVTQVYANMRPCEYNKFGNSPIRDELVRGTKYIVLRENCGGAFYGPKTEDPDYASDLWSYKRSEIERIARMAAHLAMSPASPVKKVISCDKANVLASSRIWRRIVEETITREFPEVEIVHQLADSAAMLMVAKPSMFNGVLVADNTFGDLLSDLAGVIPGTLGVLPSACLADLPRKEFNSGKTCKGFYEPVHGSAPDIAGQGIANPIGTILSAALMLRYSFGMEDEARAIELAVEESLEQGYRTKDMKGSCSTSEMGAKVRENLIKILDKQGQ</sequence>
<comment type="function">
    <text evidence="14">Catalyzes the oxidation of 3-carboxy-2-hydroxy-4-methylpentanoate (3-isopropylmalate) to 3-carboxy-4-methyl-2-oxopentanoate. The product decarboxylates to 4-methyl-2 oxopentanoate.</text>
</comment>
<dbReference type="NCBIfam" id="TIGR00169">
    <property type="entry name" value="leuB"/>
    <property type="match status" value="1"/>
</dbReference>
<keyword evidence="8" id="KW-0460">Magnesium</keyword>
<dbReference type="STRING" id="1182545.A0A072PHN9"/>
<comment type="catalytic activity">
    <reaction evidence="14">
        <text>(2R,3S)-3-isopropylmalate + NAD(+) = 4-methyl-2-oxopentanoate + CO2 + NADH</text>
        <dbReference type="Rhea" id="RHEA:32271"/>
        <dbReference type="ChEBI" id="CHEBI:16526"/>
        <dbReference type="ChEBI" id="CHEBI:17865"/>
        <dbReference type="ChEBI" id="CHEBI:35121"/>
        <dbReference type="ChEBI" id="CHEBI:57540"/>
        <dbReference type="ChEBI" id="CHEBI:57945"/>
        <dbReference type="EC" id="1.1.1.85"/>
    </reaction>
</comment>
<evidence type="ECO:0000256" key="12">
    <source>
        <dbReference type="ARBA" id="ARBA00023304"/>
    </source>
</evidence>
<evidence type="ECO:0000256" key="4">
    <source>
        <dbReference type="ARBA" id="ARBA00013101"/>
    </source>
</evidence>
<gene>
    <name evidence="16" type="ORF">A1O9_04220</name>
</gene>
<evidence type="ECO:0000256" key="3">
    <source>
        <dbReference type="ARBA" id="ARBA00011738"/>
    </source>
</evidence>
<dbReference type="OrthoDB" id="419183at2759"/>
<dbReference type="GO" id="GO:0003862">
    <property type="term" value="F:3-isopropylmalate dehydrogenase activity"/>
    <property type="evidence" value="ECO:0007669"/>
    <property type="project" value="UniProtKB-EC"/>
</dbReference>
<comment type="subunit">
    <text evidence="3 14">Homodimer.</text>
</comment>
<evidence type="ECO:0000256" key="13">
    <source>
        <dbReference type="RuleBase" id="RU004443"/>
    </source>
</evidence>
<evidence type="ECO:0000256" key="14">
    <source>
        <dbReference type="RuleBase" id="RU004445"/>
    </source>
</evidence>
<keyword evidence="11" id="KW-0464">Manganese</keyword>
<keyword evidence="12 14" id="KW-0100">Branched-chain amino acid biosynthesis</keyword>
<evidence type="ECO:0000313" key="16">
    <source>
        <dbReference type="EMBL" id="KEF59376.1"/>
    </source>
</evidence>
<dbReference type="PANTHER" id="PTHR42979">
    <property type="entry name" value="3-ISOPROPYLMALATE DEHYDROGENASE"/>
    <property type="match status" value="1"/>
</dbReference>
<dbReference type="EMBL" id="AMGV01000003">
    <property type="protein sequence ID" value="KEF59376.1"/>
    <property type="molecule type" value="Genomic_DNA"/>
</dbReference>
<dbReference type="SMART" id="SM01329">
    <property type="entry name" value="Iso_dh"/>
    <property type="match status" value="1"/>
</dbReference>
<dbReference type="GeneID" id="25279153"/>
<dbReference type="VEuPathDB" id="FungiDB:A1O9_04220"/>
<evidence type="ECO:0000259" key="15">
    <source>
        <dbReference type="SMART" id="SM01329"/>
    </source>
</evidence>
<dbReference type="Pfam" id="PF00180">
    <property type="entry name" value="Iso_dh"/>
    <property type="match status" value="1"/>
</dbReference>
<dbReference type="Proteomes" id="UP000027920">
    <property type="component" value="Unassembled WGS sequence"/>
</dbReference>
<dbReference type="RefSeq" id="XP_013261966.1">
    <property type="nucleotide sequence ID" value="XM_013406512.1"/>
</dbReference>
<keyword evidence="5 14" id="KW-0432">Leucine biosynthesis</keyword>
<dbReference type="UniPathway" id="UPA00048">
    <property type="reaction ID" value="UER00072"/>
</dbReference>
<dbReference type="GO" id="GO:0005829">
    <property type="term" value="C:cytosol"/>
    <property type="evidence" value="ECO:0007669"/>
    <property type="project" value="TreeGrafter"/>
</dbReference>
<dbReference type="Gene3D" id="3.40.718.10">
    <property type="entry name" value="Isopropylmalate Dehydrogenase"/>
    <property type="match status" value="1"/>
</dbReference>
<keyword evidence="9 13" id="KW-0560">Oxidoreductase</keyword>
<dbReference type="InterPro" id="IPR019818">
    <property type="entry name" value="IsoCit/isopropylmalate_DH_CS"/>
</dbReference>
<accession>A0A072PHN9</accession>
<evidence type="ECO:0000256" key="6">
    <source>
        <dbReference type="ARBA" id="ARBA00022605"/>
    </source>
</evidence>
<dbReference type="GO" id="GO:0000287">
    <property type="term" value="F:magnesium ion binding"/>
    <property type="evidence" value="ECO:0007669"/>
    <property type="project" value="InterPro"/>
</dbReference>